<comment type="caution">
    <text evidence="4">The sequence shown here is derived from an EMBL/GenBank/DDBJ whole genome shotgun (WGS) entry which is preliminary data.</text>
</comment>
<dbReference type="PROSITE" id="PS51900">
    <property type="entry name" value="CB"/>
    <property type="match status" value="1"/>
</dbReference>
<dbReference type="InterPro" id="IPR044068">
    <property type="entry name" value="CB"/>
</dbReference>
<feature type="compositionally biased region" description="Basic and acidic residues" evidence="2">
    <location>
        <begin position="797"/>
        <end position="806"/>
    </location>
</feature>
<feature type="region of interest" description="Disordered" evidence="2">
    <location>
        <begin position="1003"/>
        <end position="1036"/>
    </location>
</feature>
<evidence type="ECO:0000313" key="5">
    <source>
        <dbReference type="Proteomes" id="UP001187315"/>
    </source>
</evidence>
<feature type="compositionally biased region" description="Polar residues" evidence="2">
    <location>
        <begin position="772"/>
        <end position="790"/>
    </location>
</feature>
<evidence type="ECO:0000256" key="2">
    <source>
        <dbReference type="SAM" id="MobiDB-lite"/>
    </source>
</evidence>
<keyword evidence="1" id="KW-0238">DNA-binding</keyword>
<feature type="region of interest" description="Disordered" evidence="2">
    <location>
        <begin position="713"/>
        <end position="914"/>
    </location>
</feature>
<evidence type="ECO:0000259" key="3">
    <source>
        <dbReference type="PROSITE" id="PS51900"/>
    </source>
</evidence>
<gene>
    <name evidence="4" type="ORF">Q7C36_017820</name>
</gene>
<evidence type="ECO:0000313" key="4">
    <source>
        <dbReference type="EMBL" id="KAK2829830.1"/>
    </source>
</evidence>
<organism evidence="4 5">
    <name type="scientific">Tachysurus vachellii</name>
    <name type="common">Darkbarbel catfish</name>
    <name type="synonym">Pelteobagrus vachellii</name>
    <dbReference type="NCBI Taxonomy" id="175792"/>
    <lineage>
        <taxon>Eukaryota</taxon>
        <taxon>Metazoa</taxon>
        <taxon>Chordata</taxon>
        <taxon>Craniata</taxon>
        <taxon>Vertebrata</taxon>
        <taxon>Euteleostomi</taxon>
        <taxon>Actinopterygii</taxon>
        <taxon>Neopterygii</taxon>
        <taxon>Teleostei</taxon>
        <taxon>Ostariophysi</taxon>
        <taxon>Siluriformes</taxon>
        <taxon>Bagridae</taxon>
        <taxon>Tachysurus</taxon>
    </lineage>
</organism>
<feature type="compositionally biased region" description="Basic and acidic residues" evidence="2">
    <location>
        <begin position="1015"/>
        <end position="1036"/>
    </location>
</feature>
<feature type="region of interest" description="Disordered" evidence="2">
    <location>
        <begin position="176"/>
        <end position="207"/>
    </location>
</feature>
<reference evidence="4" key="1">
    <citation type="submission" date="2023-08" db="EMBL/GenBank/DDBJ databases">
        <title>Pelteobagrus vachellii genome.</title>
        <authorList>
            <person name="Liu H."/>
        </authorList>
    </citation>
    <scope>NUCLEOTIDE SEQUENCE</scope>
    <source>
        <strain evidence="4">PRFRI_2022a</strain>
        <tissue evidence="4">Muscle</tissue>
    </source>
</reference>
<dbReference type="Proteomes" id="UP001187315">
    <property type="component" value="Unassembled WGS sequence"/>
</dbReference>
<feature type="compositionally biased region" description="Basic and acidic residues" evidence="2">
    <location>
        <begin position="751"/>
        <end position="763"/>
    </location>
</feature>
<feature type="region of interest" description="Disordered" evidence="2">
    <location>
        <begin position="301"/>
        <end position="320"/>
    </location>
</feature>
<feature type="compositionally biased region" description="Basic residues" evidence="2">
    <location>
        <begin position="853"/>
        <end position="869"/>
    </location>
</feature>
<name>A0AA88M6T7_TACVA</name>
<evidence type="ECO:0000256" key="1">
    <source>
        <dbReference type="ARBA" id="ARBA00023125"/>
    </source>
</evidence>
<dbReference type="InterPro" id="IPR010998">
    <property type="entry name" value="Integrase_recombinase_N"/>
</dbReference>
<feature type="compositionally biased region" description="Basic and acidic residues" evidence="2">
    <location>
        <begin position="843"/>
        <end position="852"/>
    </location>
</feature>
<proteinExistence type="predicted"/>
<feature type="compositionally biased region" description="Basic and acidic residues" evidence="2">
    <location>
        <begin position="814"/>
        <end position="825"/>
    </location>
</feature>
<feature type="compositionally biased region" description="Basic and acidic residues" evidence="2">
    <location>
        <begin position="897"/>
        <end position="908"/>
    </location>
</feature>
<accession>A0AA88M6T7</accession>
<dbReference type="GO" id="GO:0003677">
    <property type="term" value="F:DNA binding"/>
    <property type="evidence" value="ECO:0007669"/>
    <property type="project" value="UniProtKB-KW"/>
</dbReference>
<keyword evidence="5" id="KW-1185">Reference proteome</keyword>
<dbReference type="EMBL" id="JAVHJS010000018">
    <property type="protein sequence ID" value="KAK2829830.1"/>
    <property type="molecule type" value="Genomic_DNA"/>
</dbReference>
<feature type="domain" description="Core-binding (CB)" evidence="3">
    <location>
        <begin position="444"/>
        <end position="535"/>
    </location>
</feature>
<dbReference type="AlphaFoldDB" id="A0AA88M6T7"/>
<dbReference type="Gene3D" id="1.10.150.130">
    <property type="match status" value="1"/>
</dbReference>
<protein>
    <recommendedName>
        <fullName evidence="3">Core-binding (CB) domain-containing protein</fullName>
    </recommendedName>
</protein>
<feature type="region of interest" description="Disordered" evidence="2">
    <location>
        <begin position="225"/>
        <end position="244"/>
    </location>
</feature>
<sequence length="1093" mass="123168">MDVISDEPERCEEQQQAAVSMSRRQVNTTDGHKCPICGQMYTAITQHLKFTEGVTNRIELDLLRKLAHRHFTASLDCPVRLCNAKHMTRLDKHLQNVHKLEKPVVALYMQKAKDRLITRELALLRASKPTPPMVSHLDEVDDVAIEEGIRREMEASSQAASTEAFFAPCLTIVSSSPDASQTPSEHTNPNMHSISDSGSEAQSEHATLNMPSTSHSVMETPFAQSTLNTHPPFHSASEAHSEHATLNMPSTSHSIMETPFAQSTLNTHPPFHSASEAHSEHATLNMPSTSHSVMETPFAQSTLNTHPPFHSASEAHSEHATLNMPSTSHSIMETPFAQSTPNTHPLSHSASKAPNEHFISDMPSPSGSKPNQLARIQRKRALLRTPSPGCRNCHLLFAELKVVKQLLQCEVERNHELKHLHASANRANLVKYKRRKRFSPSKAPQYVRLVEEFRGHIQGVNPSRKTQENAKQRATHVLHFLEFMADSRIPNVDLLFLKNHSRVRNFVAHLQEKGFKPTTQRLYLMDVVAFLKYILNMSPQSVRLGTKMSNALLVELRARLRDIGRDVVGHQLSVRRSKSERLVDAKRHHAFIEMAPENIAAMLDDLEKQPENRPTLRIFFGFLGGYIVATTGHRKGVVINMTTEEVEKAEKTKNGGRIIRAKRQLGHKTYRKVATFMCHDEHTAKRFYQAEDPAEEVQRSRYLSTLAISTYAAKEKKRERRKKGHDEAETVSSSEEEDGPVRRKLFQQHKNPADSEEKMERRNDHLRKKNKSVQSKQETPVKSSKPLVSSTEDEGSDEWKPTRDSSEDSEVSDEPVRKEGSHKNESVISPILQRRKQIESSSESDHLEEKEKKPRRRITNVAKKRRAKRLVSSMEDVSGVGKSTPEYPESDSGGEEEQAREMVRKEAENSPVQQKEISTHNWLLYFSRKGRVAVKVPFGMQQAFVSPGTAKVLKSQSSKIEAFHQSSVFEVPTPISVLGNIKRQQVGSTSVPMCTSEAEMQKENLEMDGSEGEEGQGRESEIEMEPLDKEGSDSVEGKEIEAEMQGEVFGDGGETLAEMSSFKCFWSDGLPEEVLEEERSDVKLNWSNSAEEQ</sequence>